<dbReference type="PANTHER" id="PTHR10458">
    <property type="entry name" value="PEPTIDE DEFORMYLASE"/>
    <property type="match status" value="1"/>
</dbReference>
<dbReference type="InterPro" id="IPR036821">
    <property type="entry name" value="Peptide_deformylase_sf"/>
</dbReference>
<feature type="active site" evidence="2">
    <location>
        <position position="170"/>
    </location>
</feature>
<dbReference type="EC" id="3.5.1.88" evidence="2"/>
<feature type="binding site" evidence="2">
    <location>
        <position position="169"/>
    </location>
    <ligand>
        <name>Fe cation</name>
        <dbReference type="ChEBI" id="CHEBI:24875"/>
    </ligand>
</feature>
<comment type="catalytic activity">
    <reaction evidence="2">
        <text>N-terminal N-formyl-L-methionyl-[peptide] + H2O = N-terminal L-methionyl-[peptide] + formate</text>
        <dbReference type="Rhea" id="RHEA:24420"/>
        <dbReference type="Rhea" id="RHEA-COMP:10639"/>
        <dbReference type="Rhea" id="RHEA-COMP:10640"/>
        <dbReference type="ChEBI" id="CHEBI:15377"/>
        <dbReference type="ChEBI" id="CHEBI:15740"/>
        <dbReference type="ChEBI" id="CHEBI:49298"/>
        <dbReference type="ChEBI" id="CHEBI:64731"/>
        <dbReference type="EC" id="3.5.1.88"/>
    </reaction>
</comment>
<evidence type="ECO:0000313" key="5">
    <source>
        <dbReference type="Proteomes" id="UP000569951"/>
    </source>
</evidence>
<dbReference type="EMBL" id="JACHHG010000015">
    <property type="protein sequence ID" value="MBB6099760.1"/>
    <property type="molecule type" value="Genomic_DNA"/>
</dbReference>
<comment type="caution">
    <text evidence="4">The sequence shown here is derived from an EMBL/GenBank/DDBJ whole genome shotgun (WGS) entry which is preliminary data.</text>
</comment>
<keyword evidence="2" id="KW-0408">Iron</keyword>
<dbReference type="CDD" id="cd00487">
    <property type="entry name" value="Pep_deformylase"/>
    <property type="match status" value="1"/>
</dbReference>
<proteinExistence type="inferred from homology"/>
<sequence length="220" mass="25722">MAPVWYNQPMPTVYPIRMYGDPILRRKAREISDLEAPQQVAGFAPVTLRQLAEDMFETMFEAGGVGLAAPQVGLPIRMFVAADYNDDVPEGHDRSLKARLRQQYVVINPTLEVLDPRLEARYDDGCLSLPGIYEPGVQRERAVRLRYTDLEGQQRITEADDYLARVFQHEFEHLEGRLYLDRLPPEVTERHRARLAEFQREARAYLKRLEQQDQRQKRRR</sequence>
<dbReference type="Pfam" id="PF01327">
    <property type="entry name" value="Pep_deformylase"/>
    <property type="match status" value="1"/>
</dbReference>
<dbReference type="Proteomes" id="UP000569951">
    <property type="component" value="Unassembled WGS sequence"/>
</dbReference>
<dbReference type="PIRSF" id="PIRSF004749">
    <property type="entry name" value="Pep_def"/>
    <property type="match status" value="1"/>
</dbReference>
<dbReference type="InterPro" id="IPR023635">
    <property type="entry name" value="Peptide_deformylase"/>
</dbReference>
<comment type="function">
    <text evidence="2">Removes the formyl group from the N-terminal Met of newly synthesized proteins. Requires at least a dipeptide for an efficient rate of reaction. N-terminal L-methionine is a prerequisite for activity but the enzyme has broad specificity at other positions.</text>
</comment>
<name>A0A841I5P5_9DEIO</name>
<dbReference type="GO" id="GO:0046872">
    <property type="term" value="F:metal ion binding"/>
    <property type="evidence" value="ECO:0007669"/>
    <property type="project" value="UniProtKB-KW"/>
</dbReference>
<dbReference type="GO" id="GO:0042586">
    <property type="term" value="F:peptide deformylase activity"/>
    <property type="evidence" value="ECO:0007669"/>
    <property type="project" value="UniProtKB-UniRule"/>
</dbReference>
<dbReference type="SUPFAM" id="SSF56420">
    <property type="entry name" value="Peptide deformylase"/>
    <property type="match status" value="1"/>
</dbReference>
<dbReference type="GO" id="GO:0006412">
    <property type="term" value="P:translation"/>
    <property type="evidence" value="ECO:0007669"/>
    <property type="project" value="UniProtKB-UniRule"/>
</dbReference>
<gene>
    <name evidence="2" type="primary">def</name>
    <name evidence="4" type="ORF">HNR42_003218</name>
</gene>
<dbReference type="PRINTS" id="PR01576">
    <property type="entry name" value="PDEFORMYLASE"/>
</dbReference>
<dbReference type="NCBIfam" id="NF001159">
    <property type="entry name" value="PRK00150.1-3"/>
    <property type="match status" value="1"/>
</dbReference>
<keyword evidence="2 4" id="KW-0378">Hydrolase</keyword>
<feature type="binding site" evidence="2">
    <location>
        <position position="173"/>
    </location>
    <ligand>
        <name>Fe cation</name>
        <dbReference type="ChEBI" id="CHEBI:24875"/>
    </ligand>
</feature>
<comment type="similarity">
    <text evidence="1 2">Belongs to the polypeptide deformylase family.</text>
</comment>
<organism evidence="4 5">
    <name type="scientific">Deinobacterium chartae</name>
    <dbReference type="NCBI Taxonomy" id="521158"/>
    <lineage>
        <taxon>Bacteria</taxon>
        <taxon>Thermotogati</taxon>
        <taxon>Deinococcota</taxon>
        <taxon>Deinococci</taxon>
        <taxon>Deinococcales</taxon>
        <taxon>Deinococcaceae</taxon>
        <taxon>Deinobacterium</taxon>
    </lineage>
</organism>
<feature type="coiled-coil region" evidence="3">
    <location>
        <begin position="188"/>
        <end position="215"/>
    </location>
</feature>
<comment type="cofactor">
    <cofactor evidence="2">
        <name>Fe(2+)</name>
        <dbReference type="ChEBI" id="CHEBI:29033"/>
    </cofactor>
    <text evidence="2">Binds 1 Fe(2+) ion.</text>
</comment>
<dbReference type="Gene3D" id="3.90.45.10">
    <property type="entry name" value="Peptide deformylase"/>
    <property type="match status" value="1"/>
</dbReference>
<feature type="binding site" evidence="2">
    <location>
        <position position="126"/>
    </location>
    <ligand>
        <name>Fe cation</name>
        <dbReference type="ChEBI" id="CHEBI:24875"/>
    </ligand>
</feature>
<keyword evidence="2" id="KW-0648">Protein biosynthesis</keyword>
<dbReference type="NCBIfam" id="TIGR00079">
    <property type="entry name" value="pept_deformyl"/>
    <property type="match status" value="1"/>
</dbReference>
<reference evidence="4 5" key="1">
    <citation type="submission" date="2020-08" db="EMBL/GenBank/DDBJ databases">
        <title>Genomic Encyclopedia of Type Strains, Phase IV (KMG-IV): sequencing the most valuable type-strain genomes for metagenomic binning, comparative biology and taxonomic classification.</title>
        <authorList>
            <person name="Goeker M."/>
        </authorList>
    </citation>
    <scope>NUCLEOTIDE SEQUENCE [LARGE SCALE GENOMIC DNA]</scope>
    <source>
        <strain evidence="4 5">DSM 21458</strain>
    </source>
</reference>
<keyword evidence="2" id="KW-0479">Metal-binding</keyword>
<evidence type="ECO:0000256" key="2">
    <source>
        <dbReference type="HAMAP-Rule" id="MF_00163"/>
    </source>
</evidence>
<evidence type="ECO:0000256" key="1">
    <source>
        <dbReference type="ARBA" id="ARBA00010759"/>
    </source>
</evidence>
<keyword evidence="3" id="KW-0175">Coiled coil</keyword>
<dbReference type="RefSeq" id="WP_343058467.1">
    <property type="nucleotide sequence ID" value="NZ_JACHHG010000015.1"/>
</dbReference>
<keyword evidence="5" id="KW-1185">Reference proteome</keyword>
<dbReference type="HAMAP" id="MF_00163">
    <property type="entry name" value="Pep_deformylase"/>
    <property type="match status" value="1"/>
</dbReference>
<dbReference type="PANTHER" id="PTHR10458:SF22">
    <property type="entry name" value="PEPTIDE DEFORMYLASE"/>
    <property type="match status" value="1"/>
</dbReference>
<accession>A0A841I5P5</accession>
<evidence type="ECO:0000256" key="3">
    <source>
        <dbReference type="SAM" id="Coils"/>
    </source>
</evidence>
<evidence type="ECO:0000313" key="4">
    <source>
        <dbReference type="EMBL" id="MBB6099760.1"/>
    </source>
</evidence>
<protein>
    <recommendedName>
        <fullName evidence="2">Peptide deformylase</fullName>
        <shortName evidence="2">PDF</shortName>
        <ecNumber evidence="2">3.5.1.88</ecNumber>
    </recommendedName>
    <alternativeName>
        <fullName evidence="2">Polypeptide deformylase</fullName>
    </alternativeName>
</protein>
<dbReference type="AlphaFoldDB" id="A0A841I5P5"/>